<name>A0A067CVZ7_SAPPC</name>
<sequence>MDEGLSDRPRASDEINSLKARLHASLVGATPSPYVVKANLALKKSECWQRFGHVYHRSAPDDLVKLHDTAFVACYVCHTVYSFKSKNGTTTIMAHRCPHERKPRPIEPPQRKMKNPELDALKKDIHNALVTGDEARGYTLQDNPNGIKSGCWKKFGHVFLNATPLRAFDSSFVACRDCFVVYQYKVRNGTSTMTTHTCDDDALARARASQRRPQVASLGSTKRARIDTLDDDDDKQAISTRLVQAGSPYALLPHPNERKAPIWQRFGFVYRHGELVVDSEHLGRYYVGCYACKALFSYALGGSTASLSEHTCGQPLELLQDAFVHAFLHSCCESGLDLDLLGRESFQQFLQATIELGRTLVRVKMQSLVEMTRAVLSARLAMVVQDGVTFGLSVRPMRIHVTDTTSIVIAVHYIDADFALHDRVLDVQPLQDGGAFAVHKTLASYNLSLSTHPDTTVCAPSCSRTPPLEATANQLACPINELDAVLTHLLNADTWYDIARA</sequence>
<evidence type="ECO:0000313" key="2">
    <source>
        <dbReference type="Proteomes" id="UP000030745"/>
    </source>
</evidence>
<dbReference type="RefSeq" id="XP_012194818.1">
    <property type="nucleotide sequence ID" value="XM_012339428.1"/>
</dbReference>
<dbReference type="KEGG" id="spar:SPRG_18951"/>
<dbReference type="Proteomes" id="UP000030745">
    <property type="component" value="Unassembled WGS sequence"/>
</dbReference>
<organism evidence="1 2">
    <name type="scientific">Saprolegnia parasitica (strain CBS 223.65)</name>
    <dbReference type="NCBI Taxonomy" id="695850"/>
    <lineage>
        <taxon>Eukaryota</taxon>
        <taxon>Sar</taxon>
        <taxon>Stramenopiles</taxon>
        <taxon>Oomycota</taxon>
        <taxon>Saprolegniomycetes</taxon>
        <taxon>Saprolegniales</taxon>
        <taxon>Saprolegniaceae</taxon>
        <taxon>Saprolegnia</taxon>
    </lineage>
</organism>
<evidence type="ECO:0008006" key="3">
    <source>
        <dbReference type="Google" id="ProtNLM"/>
    </source>
</evidence>
<dbReference type="EMBL" id="KK583190">
    <property type="protein sequence ID" value="KDO34884.1"/>
    <property type="molecule type" value="Genomic_DNA"/>
</dbReference>
<proteinExistence type="predicted"/>
<dbReference type="OrthoDB" id="79007at2759"/>
<dbReference type="VEuPathDB" id="FungiDB:SPRG_18951"/>
<dbReference type="AlphaFoldDB" id="A0A067CVZ7"/>
<protein>
    <recommendedName>
        <fullName evidence="3">BED-type domain-containing protein</fullName>
    </recommendedName>
</protein>
<accession>A0A067CVZ7</accession>
<evidence type="ECO:0000313" key="1">
    <source>
        <dbReference type="EMBL" id="KDO34884.1"/>
    </source>
</evidence>
<reference evidence="1 2" key="1">
    <citation type="journal article" date="2013" name="PLoS Genet.">
        <title>Distinctive expansion of potential virulence genes in the genome of the oomycete fish pathogen Saprolegnia parasitica.</title>
        <authorList>
            <person name="Jiang R.H."/>
            <person name="de Bruijn I."/>
            <person name="Haas B.J."/>
            <person name="Belmonte R."/>
            <person name="Lobach L."/>
            <person name="Christie J."/>
            <person name="van den Ackerveken G."/>
            <person name="Bottin A."/>
            <person name="Bulone V."/>
            <person name="Diaz-Moreno S.M."/>
            <person name="Dumas B."/>
            <person name="Fan L."/>
            <person name="Gaulin E."/>
            <person name="Govers F."/>
            <person name="Grenville-Briggs L.J."/>
            <person name="Horner N.R."/>
            <person name="Levin J.Z."/>
            <person name="Mammella M."/>
            <person name="Meijer H.J."/>
            <person name="Morris P."/>
            <person name="Nusbaum C."/>
            <person name="Oome S."/>
            <person name="Phillips A.J."/>
            <person name="van Rooyen D."/>
            <person name="Rzeszutek E."/>
            <person name="Saraiva M."/>
            <person name="Secombes C.J."/>
            <person name="Seidl M.F."/>
            <person name="Snel B."/>
            <person name="Stassen J.H."/>
            <person name="Sykes S."/>
            <person name="Tripathy S."/>
            <person name="van den Berg H."/>
            <person name="Vega-Arreguin J.C."/>
            <person name="Wawra S."/>
            <person name="Young S.K."/>
            <person name="Zeng Q."/>
            <person name="Dieguez-Uribeondo J."/>
            <person name="Russ C."/>
            <person name="Tyler B.M."/>
            <person name="van West P."/>
        </authorList>
    </citation>
    <scope>NUCLEOTIDE SEQUENCE [LARGE SCALE GENOMIC DNA]</scope>
    <source>
        <strain evidence="1 2">CBS 223.65</strain>
    </source>
</reference>
<keyword evidence="2" id="KW-1185">Reference proteome</keyword>
<gene>
    <name evidence="1" type="ORF">SPRG_18951</name>
</gene>
<dbReference type="GeneID" id="24140423"/>